<dbReference type="EMBL" id="JAOPJF010000115">
    <property type="protein sequence ID" value="KAK1139159.1"/>
    <property type="molecule type" value="Genomic_DNA"/>
</dbReference>
<accession>A0ACC3APB2</accession>
<organism evidence="1 2">
    <name type="scientific">Aspergillus melleus</name>
    <dbReference type="NCBI Taxonomy" id="138277"/>
    <lineage>
        <taxon>Eukaryota</taxon>
        <taxon>Fungi</taxon>
        <taxon>Dikarya</taxon>
        <taxon>Ascomycota</taxon>
        <taxon>Pezizomycotina</taxon>
        <taxon>Eurotiomycetes</taxon>
        <taxon>Eurotiomycetidae</taxon>
        <taxon>Eurotiales</taxon>
        <taxon>Aspergillaceae</taxon>
        <taxon>Aspergillus</taxon>
        <taxon>Aspergillus subgen. Circumdati</taxon>
    </lineage>
</organism>
<name>A0ACC3APB2_9EURO</name>
<keyword evidence="2" id="KW-1185">Reference proteome</keyword>
<reference evidence="1 2" key="1">
    <citation type="journal article" date="2023" name="ACS Omega">
        <title>Identification of the Neoaspergillic Acid Biosynthesis Gene Cluster by Establishing an In Vitro CRISPR-Ribonucleoprotein Genetic System in Aspergillus melleus.</title>
        <authorList>
            <person name="Yuan B."/>
            <person name="Grau M.F."/>
            <person name="Murata R.M."/>
            <person name="Torok T."/>
            <person name="Venkateswaran K."/>
            <person name="Stajich J.E."/>
            <person name="Wang C.C.C."/>
        </authorList>
    </citation>
    <scope>NUCLEOTIDE SEQUENCE [LARGE SCALE GENOMIC DNA]</scope>
    <source>
        <strain evidence="1 2">IMV 1140</strain>
    </source>
</reference>
<gene>
    <name evidence="1" type="ORF">N8T08_001215</name>
</gene>
<evidence type="ECO:0000313" key="2">
    <source>
        <dbReference type="Proteomes" id="UP001177260"/>
    </source>
</evidence>
<dbReference type="Proteomes" id="UP001177260">
    <property type="component" value="Unassembled WGS sequence"/>
</dbReference>
<comment type="caution">
    <text evidence="1">The sequence shown here is derived from an EMBL/GenBank/DDBJ whole genome shotgun (WGS) entry which is preliminary data.</text>
</comment>
<sequence>MAVRLLFFGLIGLVTLDLANCGPVQKRELTITNELGAPDGQQRYLFRINGQFPGPLLVFDEGDDVEITVHNHMETNTSIHWHGLLQKGTQYSDGVPGLTQTPIEPGESFIYRFQAYPAGTHWYHSHVRAQLMDGLYGAMFIKRDANAPTPWHLISNNSQDFSEIEAAVNDPQLMVLSDWSKYSSTDYMSFEEYVNLAMVCVDSYLINGKGWVNCPGQDAINANTLPDLLEIFQPEVPTEKGCLGIDTKIQSDVLDPSTPDKIPHDVYFDCVPTNGSKEVIEVDSTKSRWISFNFVGAVAASAQMVSIDEHPMWVYEVDGDLIEPRLAHGFDIRAGERYSVLVHLDKAPKDYTIRVPSNGQAQVIWTFATLRYTNQRSDLNATESIPYIGWDGQNITESVVLLDKFTIRPFPPVAPANTSDVLHRFSIHTVNGQWRFSMTDSLVMYPIDWHAYEPFLQTGVDTPDAHNRSLAVRNNYNQWVDMVIQWNAISDSISHIIHKHGNKFWILGTGEGVFTWNSTADAITAQPEAFNLVDPPYRDTASAPSYIADQAWMVLRYQASNPGAWLLHCHFDTHLANGFGQAILDGVDNWPEVPLEYTLGHNGER</sequence>
<proteinExistence type="predicted"/>
<evidence type="ECO:0000313" key="1">
    <source>
        <dbReference type="EMBL" id="KAK1139159.1"/>
    </source>
</evidence>
<protein>
    <submittedName>
        <fullName evidence="1">Uncharacterized protein</fullName>
    </submittedName>
</protein>